<evidence type="ECO:0000313" key="1">
    <source>
        <dbReference type="EMBL" id="QXQ14058.1"/>
    </source>
</evidence>
<dbReference type="SUPFAM" id="SSF53474">
    <property type="entry name" value="alpha/beta-Hydrolases"/>
    <property type="match status" value="1"/>
</dbReference>
<dbReference type="InterPro" id="IPR000801">
    <property type="entry name" value="Esterase-like"/>
</dbReference>
<sequence length="609" mass="65101">MRGAAIRDAPMRGAAMRLVGVFLAMLLALGIATATAPVAGAADSASVRRVDWLTDRRVALWIDSPSMGATIQVQLLLARDWHIRPEARFPALYMLDGLRAQDTESGWTLDAGAEEFYADKNVNVVLPVGGQGSFYSDWLQPDNGRRYMWETFLTKELPPLLSDGWRTTDVRGVAGLSMGATSAMFLAARNEGFFKYAAAYSGFLSTTTLGMPEAIGFALRDAGNFDSHAMWGPKTGPEWPAHDPYVLADQLRGVSLYLSSGTGLAGQSDQVNGVPGVTTNLAGVGLEVLSRLTTENFATKLQKLGIPAEVRYRAAGTHTWPYWDFEMRQSWPQAAAALGVDAGKPSCGPDGAFGAALAVNAWLGDCVTGTYGVPGGTAQDFRFGRLISGATGTHAVAGRIGGAYYPAANALGLPLGPEQAAPDGRGRFQLFEHGAVYWTPQTGAHVVAGRIRDTWVQQGAERSPLGYPVSEQARIPNKPADVQGFEIGTMYSVDAAGTHAVLGKIMEKYAGLGYEESPLGFPKSEEMSIKDFGKFTEFEGGSIYWSPLTGAWSVRNGPIFDAWRAAGYENGRLGFPTGDQFDIAGGTQQNFQFGNIQLRDGQAAVLALP</sequence>
<dbReference type="InterPro" id="IPR050583">
    <property type="entry name" value="Mycobacterial_A85_antigen"/>
</dbReference>
<name>A0ABX8S872_9ACTN</name>
<dbReference type="Gene3D" id="3.40.50.1820">
    <property type="entry name" value="alpha/beta hydrolase"/>
    <property type="match status" value="1"/>
</dbReference>
<dbReference type="RefSeq" id="WP_066474639.1">
    <property type="nucleotide sequence ID" value="NZ_CBCRUZ010000010.1"/>
</dbReference>
<dbReference type="Pfam" id="PF00756">
    <property type="entry name" value="Esterase"/>
    <property type="match status" value="1"/>
</dbReference>
<dbReference type="Pfam" id="PF08310">
    <property type="entry name" value="LGFP"/>
    <property type="match status" value="3"/>
</dbReference>
<organism evidence="1 2">
    <name type="scientific">Skermania pinensis</name>
    <dbReference type="NCBI Taxonomy" id="39122"/>
    <lineage>
        <taxon>Bacteria</taxon>
        <taxon>Bacillati</taxon>
        <taxon>Actinomycetota</taxon>
        <taxon>Actinomycetes</taxon>
        <taxon>Mycobacteriales</taxon>
        <taxon>Gordoniaceae</taxon>
        <taxon>Skermania</taxon>
    </lineage>
</organism>
<evidence type="ECO:0000313" key="2">
    <source>
        <dbReference type="Proteomes" id="UP000887023"/>
    </source>
</evidence>
<dbReference type="PANTHER" id="PTHR48098:SF1">
    <property type="entry name" value="DIACYLGLYCEROL ACYLTRANSFERASE_MYCOLYLTRANSFERASE AG85A"/>
    <property type="match status" value="1"/>
</dbReference>
<dbReference type="EMBL" id="CP079105">
    <property type="protein sequence ID" value="QXQ14058.1"/>
    <property type="molecule type" value="Genomic_DNA"/>
</dbReference>
<dbReference type="PANTHER" id="PTHR48098">
    <property type="entry name" value="ENTEROCHELIN ESTERASE-RELATED"/>
    <property type="match status" value="1"/>
</dbReference>
<accession>A0ABX8S872</accession>
<reference evidence="1" key="1">
    <citation type="submission" date="2021-07" db="EMBL/GenBank/DDBJ databases">
        <title>Candidatus Kaistella beijingensis sp. nov. isolated from a municipal wastewater treatment plant is involved in sludge foaming.</title>
        <authorList>
            <person name="Song Y."/>
            <person name="Liu S.-J."/>
        </authorList>
    </citation>
    <scope>NUCLEOTIDE SEQUENCE</scope>
    <source>
        <strain evidence="1">DSM 43998</strain>
    </source>
</reference>
<dbReference type="InterPro" id="IPR013207">
    <property type="entry name" value="LGFP"/>
</dbReference>
<proteinExistence type="predicted"/>
<dbReference type="Proteomes" id="UP000887023">
    <property type="component" value="Chromosome"/>
</dbReference>
<dbReference type="InterPro" id="IPR029058">
    <property type="entry name" value="AB_hydrolase_fold"/>
</dbReference>
<keyword evidence="2" id="KW-1185">Reference proteome</keyword>
<protein>
    <submittedName>
        <fullName evidence="1">Esterase</fullName>
    </submittedName>
</protein>
<gene>
    <name evidence="1" type="ORF">KV203_00905</name>
</gene>